<proteinExistence type="predicted"/>
<accession>A0A9P6VQQ5</accession>
<dbReference type="CDD" id="cd02851">
    <property type="entry name" value="E_set_GO_C"/>
    <property type="match status" value="1"/>
</dbReference>
<dbReference type="InterPro" id="IPR000421">
    <property type="entry name" value="FA58C"/>
</dbReference>
<comment type="caution">
    <text evidence="2">The sequence shown here is derived from an EMBL/GenBank/DDBJ whole genome shotgun (WGS) entry which is preliminary data.</text>
</comment>
<dbReference type="Gene3D" id="2.60.120.260">
    <property type="entry name" value="Galactose-binding domain-like"/>
    <property type="match status" value="1"/>
</dbReference>
<keyword evidence="3" id="KW-1185">Reference proteome</keyword>
<feature type="domain" description="F5/8 type C" evidence="1">
    <location>
        <begin position="3"/>
        <end position="150"/>
    </location>
</feature>
<evidence type="ECO:0000259" key="1">
    <source>
        <dbReference type="PROSITE" id="PS50022"/>
    </source>
</evidence>
<dbReference type="Pfam" id="PF09118">
    <property type="entry name" value="GO-like_E_set"/>
    <property type="match status" value="1"/>
</dbReference>
<dbReference type="SUPFAM" id="SSF81296">
    <property type="entry name" value="E set domains"/>
    <property type="match status" value="1"/>
</dbReference>
<sequence length="640" mass="67508">MFPVGNALALTAAPLAGTYTGITADTFQSTNPPGNAIDQNSSSFWHSEYSPVLTPLPHQATLDLGSSQTINGFTYLPRQDGLENGNIGRYGLEVSTDKVTWTVVSNATWLDDQSTKVVGFPTRAVRYVRITAFTEAGNRGPWTSAAEFGVTLPSPVNPTTANKIIGQWSPVIPFPIVAAAGFVEHHTGKILTFSAFEPNQYVGGSGNTYTAIYDPSTGSVSEVDITNTGHDMFCPGMNLDADGRAIVTGGSDAIKTSAFRPSVGDWLTLAPMQIQRGYQASTLCSDGRTFTIGGSWNGPLGGKNGEIYNGAANTWTKLPGCPVAPMLTNDQQGIFRQDNHGWLFGWKNGYVFQAGPSSAMNWYGTSGTGSQSAAGKRGTDPDSMNGNAVMYDALNGKILTVGGSPSYGPSTATANAHIITIGAPNTTPTVQSINPMWYARAFANSVVLPDGQVFITGGQLQAMPFTDTTAVFISEIWNPVTTNFVRTASHAVPRTYHSIALLMLDGKVFTAGGGMCGDCSTNHEDAQIYSPPYLFNADGSLATRPVISAVSSTKFAVGSTFTATTSAASPSWCMIRYGSATHTVDTDQRRIPLTATKNSGGTYTFTLPGDSGIVLPGYYMLFALSNGTPSVATTLQITVA</sequence>
<dbReference type="Proteomes" id="UP000785200">
    <property type="component" value="Unassembled WGS sequence"/>
</dbReference>
<dbReference type="PANTHER" id="PTHR32208:SF68">
    <property type="entry name" value="GALACTOSE OXIDASE"/>
    <property type="match status" value="1"/>
</dbReference>
<dbReference type="Pfam" id="PF00754">
    <property type="entry name" value="F5_F8_type_C"/>
    <property type="match status" value="1"/>
</dbReference>
<dbReference type="PANTHER" id="PTHR32208">
    <property type="entry name" value="SECRETED PROTEIN-RELATED"/>
    <property type="match status" value="1"/>
</dbReference>
<dbReference type="SUPFAM" id="SSF49785">
    <property type="entry name" value="Galactose-binding domain-like"/>
    <property type="match status" value="1"/>
</dbReference>
<dbReference type="OrthoDB" id="2019572at2759"/>
<dbReference type="InterPro" id="IPR014756">
    <property type="entry name" value="Ig_E-set"/>
</dbReference>
<organism evidence="2 3">
    <name type="scientific">Hyphodiscus hymeniophilus</name>
    <dbReference type="NCBI Taxonomy" id="353542"/>
    <lineage>
        <taxon>Eukaryota</taxon>
        <taxon>Fungi</taxon>
        <taxon>Dikarya</taxon>
        <taxon>Ascomycota</taxon>
        <taxon>Pezizomycotina</taxon>
        <taxon>Leotiomycetes</taxon>
        <taxon>Helotiales</taxon>
        <taxon>Hyphodiscaceae</taxon>
        <taxon>Hyphodiscus</taxon>
    </lineage>
</organism>
<name>A0A9P6VQQ5_9HELO</name>
<dbReference type="InterPro" id="IPR011043">
    <property type="entry name" value="Gal_Oxase/kelch_b-propeller"/>
</dbReference>
<dbReference type="InterPro" id="IPR008979">
    <property type="entry name" value="Galactose-bd-like_sf"/>
</dbReference>
<dbReference type="Gene3D" id="2.130.10.80">
    <property type="entry name" value="Galactose oxidase/kelch, beta-propeller"/>
    <property type="match status" value="1"/>
</dbReference>
<reference evidence="2" key="1">
    <citation type="submission" date="2019-07" db="EMBL/GenBank/DDBJ databases">
        <title>Hyphodiscus hymeniophilus genome sequencing and assembly.</title>
        <authorList>
            <person name="Kramer G."/>
            <person name="Nodwell J."/>
        </authorList>
    </citation>
    <scope>NUCLEOTIDE SEQUENCE</scope>
    <source>
        <strain evidence="2">ATCC 34498</strain>
    </source>
</reference>
<dbReference type="PROSITE" id="PS50022">
    <property type="entry name" value="FA58C_3"/>
    <property type="match status" value="1"/>
</dbReference>
<evidence type="ECO:0000313" key="3">
    <source>
        <dbReference type="Proteomes" id="UP000785200"/>
    </source>
</evidence>
<gene>
    <name evidence="2" type="ORF">D0Z07_1372</name>
</gene>
<protein>
    <submittedName>
        <fullName evidence="2">Galactose oxidase</fullName>
    </submittedName>
</protein>
<dbReference type="InterPro" id="IPR013783">
    <property type="entry name" value="Ig-like_fold"/>
</dbReference>
<dbReference type="AlphaFoldDB" id="A0A9P6VQQ5"/>
<dbReference type="SUPFAM" id="SSF50965">
    <property type="entry name" value="Galactose oxidase, central domain"/>
    <property type="match status" value="1"/>
</dbReference>
<dbReference type="InterPro" id="IPR037293">
    <property type="entry name" value="Gal_Oxidase_central_sf"/>
</dbReference>
<evidence type="ECO:0000313" key="2">
    <source>
        <dbReference type="EMBL" id="KAG0652433.1"/>
    </source>
</evidence>
<dbReference type="EMBL" id="VNKQ01000003">
    <property type="protein sequence ID" value="KAG0652433.1"/>
    <property type="molecule type" value="Genomic_DNA"/>
</dbReference>
<dbReference type="InterPro" id="IPR015202">
    <property type="entry name" value="GO-like_E_set"/>
</dbReference>
<dbReference type="Gene3D" id="2.60.40.10">
    <property type="entry name" value="Immunoglobulins"/>
    <property type="match status" value="1"/>
</dbReference>